<comment type="similarity">
    <text evidence="1">Belongs to the COQ10 family.</text>
</comment>
<dbReference type="GO" id="GO:0045333">
    <property type="term" value="P:cellular respiration"/>
    <property type="evidence" value="ECO:0007669"/>
    <property type="project" value="InterPro"/>
</dbReference>
<dbReference type="InterPro" id="IPR005031">
    <property type="entry name" value="COQ10_START"/>
</dbReference>
<dbReference type="InterPro" id="IPR023393">
    <property type="entry name" value="START-like_dom_sf"/>
</dbReference>
<dbReference type="OrthoDB" id="292693at2759"/>
<dbReference type="VEuPathDB" id="PiroplasmaDB:BBBOND_0301440"/>
<dbReference type="Gene3D" id="3.30.530.20">
    <property type="match status" value="1"/>
</dbReference>
<proteinExistence type="inferred from homology"/>
<dbReference type="Proteomes" id="UP000033188">
    <property type="component" value="Chromosome 3"/>
</dbReference>
<keyword evidence="6" id="KW-1185">Reference proteome</keyword>
<dbReference type="InterPro" id="IPR044996">
    <property type="entry name" value="COQ10-like"/>
</dbReference>
<name>A0A061DDF9_BABBI</name>
<dbReference type="CDD" id="cd07813">
    <property type="entry name" value="COQ10p_like"/>
    <property type="match status" value="1"/>
</dbReference>
<dbReference type="OMA" id="NFMRMYI"/>
<evidence type="ECO:0000259" key="4">
    <source>
        <dbReference type="Pfam" id="PF03364"/>
    </source>
</evidence>
<dbReference type="GO" id="GO:0005739">
    <property type="term" value="C:mitochondrion"/>
    <property type="evidence" value="ECO:0007669"/>
    <property type="project" value="TreeGrafter"/>
</dbReference>
<dbReference type="PANTHER" id="PTHR12901:SF10">
    <property type="entry name" value="COENZYME Q-BINDING PROTEIN COQ10, MITOCHONDRIAL"/>
    <property type="match status" value="1"/>
</dbReference>
<gene>
    <name evidence="5" type="ORF">BBBOND_0301440</name>
</gene>
<comment type="function">
    <text evidence="3">Required for the function of coenzyme Q in the respiratory chain. May serve as a chaperone or may be involved in the transport of Q6 from its site of synthesis to the catalytic sites of the respiratory complexes.</text>
</comment>
<dbReference type="GO" id="GO:0048039">
    <property type="term" value="F:ubiquinone binding"/>
    <property type="evidence" value="ECO:0007669"/>
    <property type="project" value="InterPro"/>
</dbReference>
<dbReference type="KEGG" id="bbig:BBBOND_0301440"/>
<feature type="domain" description="Coenzyme Q-binding protein COQ10 START" evidence="4">
    <location>
        <begin position="22"/>
        <end position="154"/>
    </location>
</feature>
<reference evidence="6" key="1">
    <citation type="journal article" date="2014" name="Nucleic Acids Res.">
        <title>The evolutionary dynamics of variant antigen genes in Babesia reveal a history of genomic innovation underlying host-parasite interaction.</title>
        <authorList>
            <person name="Jackson A.P."/>
            <person name="Otto T.D."/>
            <person name="Darby A."/>
            <person name="Ramaprasad A."/>
            <person name="Xia D."/>
            <person name="Echaide I.E."/>
            <person name="Farber M."/>
            <person name="Gahlot S."/>
            <person name="Gamble J."/>
            <person name="Gupta D."/>
            <person name="Gupta Y."/>
            <person name="Jackson L."/>
            <person name="Malandrin L."/>
            <person name="Malas T.B."/>
            <person name="Moussa E."/>
            <person name="Nair M."/>
            <person name="Reid A.J."/>
            <person name="Sanders M."/>
            <person name="Sharma J."/>
            <person name="Tracey A."/>
            <person name="Quail M.A."/>
            <person name="Weir W."/>
            <person name="Wastling J.M."/>
            <person name="Hall N."/>
            <person name="Willadsen P."/>
            <person name="Lingelbach K."/>
            <person name="Shiels B."/>
            <person name="Tait A."/>
            <person name="Berriman M."/>
            <person name="Allred D.R."/>
            <person name="Pain A."/>
        </authorList>
    </citation>
    <scope>NUCLEOTIDE SEQUENCE [LARGE SCALE GENOMIC DNA]</scope>
    <source>
        <strain evidence="6">Bond</strain>
    </source>
</reference>
<evidence type="ECO:0000256" key="3">
    <source>
        <dbReference type="ARBA" id="ARBA00024947"/>
    </source>
</evidence>
<evidence type="ECO:0000256" key="2">
    <source>
        <dbReference type="ARBA" id="ARBA00011814"/>
    </source>
</evidence>
<evidence type="ECO:0000313" key="5">
    <source>
        <dbReference type="EMBL" id="CDR96240.1"/>
    </source>
</evidence>
<organism evidence="5 6">
    <name type="scientific">Babesia bigemina</name>
    <dbReference type="NCBI Taxonomy" id="5866"/>
    <lineage>
        <taxon>Eukaryota</taxon>
        <taxon>Sar</taxon>
        <taxon>Alveolata</taxon>
        <taxon>Apicomplexa</taxon>
        <taxon>Aconoidasida</taxon>
        <taxon>Piroplasmida</taxon>
        <taxon>Babesiidae</taxon>
        <taxon>Babesia</taxon>
    </lineage>
</organism>
<accession>A0A061DDF9</accession>
<dbReference type="AlphaFoldDB" id="A0A061DDF9"/>
<evidence type="ECO:0000313" key="6">
    <source>
        <dbReference type="Proteomes" id="UP000033188"/>
    </source>
</evidence>
<dbReference type="RefSeq" id="XP_012768426.1">
    <property type="nucleotide sequence ID" value="XM_012912972.1"/>
</dbReference>
<dbReference type="GeneID" id="24564781"/>
<dbReference type="SUPFAM" id="SSF55961">
    <property type="entry name" value="Bet v1-like"/>
    <property type="match status" value="1"/>
</dbReference>
<dbReference type="Pfam" id="PF03364">
    <property type="entry name" value="Polyketide_cyc"/>
    <property type="match status" value="1"/>
</dbReference>
<dbReference type="PANTHER" id="PTHR12901">
    <property type="entry name" value="SPERM PROTEIN HOMOLOG"/>
    <property type="match status" value="1"/>
</dbReference>
<comment type="subunit">
    <text evidence="2">Interacts with coenzyme Q.</text>
</comment>
<protein>
    <submittedName>
        <fullName evidence="5">Coenzyme Q-binding protein COQ10</fullName>
    </submittedName>
</protein>
<sequence>MLKCLNLISPTCPFNYRKTHLIKVPKELIYATVLDIPSYSRFLPWCEKSHWIDDVVTAGPSISQGQRRARLTVNFKLLKESYVSEVTFEPCSLVRAVAADSSLFETLDTVWEFEEQSNATLIKFYIIFKFHFGGYQSISASLGRMLTDTMLERFVKECHRRHSSLILN</sequence>
<dbReference type="EMBL" id="LK391709">
    <property type="protein sequence ID" value="CDR96240.1"/>
    <property type="molecule type" value="Genomic_DNA"/>
</dbReference>
<dbReference type="STRING" id="5866.A0A061DDF9"/>
<evidence type="ECO:0000256" key="1">
    <source>
        <dbReference type="ARBA" id="ARBA00006885"/>
    </source>
</evidence>